<reference evidence="2 3" key="1">
    <citation type="journal article" date="2022" name="Allergy">
        <title>Genome assembly and annotation of Periplaneta americana reveal a comprehensive cockroach allergen profile.</title>
        <authorList>
            <person name="Wang L."/>
            <person name="Xiong Q."/>
            <person name="Saelim N."/>
            <person name="Wang L."/>
            <person name="Nong W."/>
            <person name="Wan A.T."/>
            <person name="Shi M."/>
            <person name="Liu X."/>
            <person name="Cao Q."/>
            <person name="Hui J.H.L."/>
            <person name="Sookrung N."/>
            <person name="Leung T.F."/>
            <person name="Tungtrongchitr A."/>
            <person name="Tsui S.K.W."/>
        </authorList>
    </citation>
    <scope>NUCLEOTIDE SEQUENCE [LARGE SCALE GENOMIC DNA]</scope>
    <source>
        <strain evidence="2">PWHHKU_190912</strain>
    </source>
</reference>
<gene>
    <name evidence="2" type="ORF">ANN_01717</name>
</gene>
<evidence type="ECO:0008006" key="4">
    <source>
        <dbReference type="Google" id="ProtNLM"/>
    </source>
</evidence>
<organism evidence="2 3">
    <name type="scientific">Periplaneta americana</name>
    <name type="common">American cockroach</name>
    <name type="synonym">Blatta americana</name>
    <dbReference type="NCBI Taxonomy" id="6978"/>
    <lineage>
        <taxon>Eukaryota</taxon>
        <taxon>Metazoa</taxon>
        <taxon>Ecdysozoa</taxon>
        <taxon>Arthropoda</taxon>
        <taxon>Hexapoda</taxon>
        <taxon>Insecta</taxon>
        <taxon>Pterygota</taxon>
        <taxon>Neoptera</taxon>
        <taxon>Polyneoptera</taxon>
        <taxon>Dictyoptera</taxon>
        <taxon>Blattodea</taxon>
        <taxon>Blattoidea</taxon>
        <taxon>Blattidae</taxon>
        <taxon>Blattinae</taxon>
        <taxon>Periplaneta</taxon>
    </lineage>
</organism>
<keyword evidence="3" id="KW-1185">Reference proteome</keyword>
<evidence type="ECO:0000313" key="2">
    <source>
        <dbReference type="EMBL" id="KAJ4450297.1"/>
    </source>
</evidence>
<dbReference type="Proteomes" id="UP001148838">
    <property type="component" value="Unassembled WGS sequence"/>
</dbReference>
<sequence>MASLCEGGNEPPSSLKAISHLKTIYLDRDRTRNHGHRRPALYRLRHPGRLQFINKNALSLYRYTLCEQNELFGACRYGCYRNCIKSTWKRQKAHDIIPSSAGTVVIGTALKVRGSVRKSMILYLAVPRLNEMVIMPVKRVRGPAPKVTQHLLILGRGKTLEKPQPAHLNAIDLARDRTRNLGHRRPALYQLANQVDPVKDPVKDDQSEESTVSEK</sequence>
<name>A0ABQ8TUB1_PERAM</name>
<accession>A0ABQ8TUB1</accession>
<feature type="region of interest" description="Disordered" evidence="1">
    <location>
        <begin position="193"/>
        <end position="215"/>
    </location>
</feature>
<evidence type="ECO:0000313" key="3">
    <source>
        <dbReference type="Proteomes" id="UP001148838"/>
    </source>
</evidence>
<comment type="caution">
    <text evidence="2">The sequence shown here is derived from an EMBL/GenBank/DDBJ whole genome shotgun (WGS) entry which is preliminary data.</text>
</comment>
<evidence type="ECO:0000256" key="1">
    <source>
        <dbReference type="SAM" id="MobiDB-lite"/>
    </source>
</evidence>
<dbReference type="EMBL" id="JAJSOF020000003">
    <property type="protein sequence ID" value="KAJ4450297.1"/>
    <property type="molecule type" value="Genomic_DNA"/>
</dbReference>
<proteinExistence type="predicted"/>
<protein>
    <recommendedName>
        <fullName evidence="4">60S ribosomal protein L6</fullName>
    </recommendedName>
</protein>